<dbReference type="Pfam" id="PF00403">
    <property type="entry name" value="HMA"/>
    <property type="match status" value="2"/>
</dbReference>
<dbReference type="InterPro" id="IPR017969">
    <property type="entry name" value="Heavy-metal-associated_CS"/>
</dbReference>
<keyword evidence="15" id="KW-0186">Copper</keyword>
<feature type="transmembrane region" description="Helical" evidence="21">
    <location>
        <begin position="720"/>
        <end position="739"/>
    </location>
</feature>
<dbReference type="Gene3D" id="3.30.70.100">
    <property type="match status" value="2"/>
</dbReference>
<feature type="transmembrane region" description="Helical" evidence="21">
    <location>
        <begin position="97"/>
        <end position="114"/>
    </location>
</feature>
<keyword evidence="9 21" id="KW-0547">Nucleotide-binding</keyword>
<evidence type="ECO:0000256" key="16">
    <source>
        <dbReference type="ARBA" id="ARBA00023065"/>
    </source>
</evidence>
<dbReference type="InterPro" id="IPR036412">
    <property type="entry name" value="HAD-like_sf"/>
</dbReference>
<dbReference type="InterPro" id="IPR027256">
    <property type="entry name" value="P-typ_ATPase_IB"/>
</dbReference>
<comment type="similarity">
    <text evidence="2 21">Belongs to the cation transport ATPase (P-type) (TC 3.A.3) family. Type IB subfamily.</text>
</comment>
<dbReference type="PRINTS" id="PR00119">
    <property type="entry name" value="CATATPASE"/>
</dbReference>
<dbReference type="InterPro" id="IPR006121">
    <property type="entry name" value="HMA_dom"/>
</dbReference>
<dbReference type="CDD" id="cd02094">
    <property type="entry name" value="P-type_ATPase_Cu-like"/>
    <property type="match status" value="1"/>
</dbReference>
<evidence type="ECO:0000256" key="5">
    <source>
        <dbReference type="ARBA" id="ARBA00022448"/>
    </source>
</evidence>
<evidence type="ECO:0000259" key="22">
    <source>
        <dbReference type="PROSITE" id="PS50846"/>
    </source>
</evidence>
<dbReference type="Pfam" id="PF00702">
    <property type="entry name" value="Hydrolase"/>
    <property type="match status" value="1"/>
</dbReference>
<evidence type="ECO:0000256" key="12">
    <source>
        <dbReference type="ARBA" id="ARBA00022842"/>
    </source>
</evidence>
<dbReference type="InterPro" id="IPR044492">
    <property type="entry name" value="P_typ_ATPase_HD_dom"/>
</dbReference>
<dbReference type="PANTHER" id="PTHR43520:SF8">
    <property type="entry name" value="P-TYPE CU(+) TRANSPORTER"/>
    <property type="match status" value="1"/>
</dbReference>
<dbReference type="RefSeq" id="WP_408126890.1">
    <property type="nucleotide sequence ID" value="NZ_JBFNFH010000020.1"/>
</dbReference>
<feature type="transmembrane region" description="Helical" evidence="21">
    <location>
        <begin position="203"/>
        <end position="221"/>
    </location>
</feature>
<evidence type="ECO:0000256" key="8">
    <source>
        <dbReference type="ARBA" id="ARBA00022737"/>
    </source>
</evidence>
<feature type="domain" description="HMA" evidence="22">
    <location>
        <begin position="781"/>
        <end position="844"/>
    </location>
</feature>
<dbReference type="InterPro" id="IPR018303">
    <property type="entry name" value="ATPase_P-typ_P_site"/>
</dbReference>
<keyword evidence="5" id="KW-0813">Transport</keyword>
<dbReference type="SFLD" id="SFLDG00002">
    <property type="entry name" value="C1.7:_P-type_atpase_like"/>
    <property type="match status" value="1"/>
</dbReference>
<feature type="domain" description="HMA" evidence="22">
    <location>
        <begin position="1"/>
        <end position="64"/>
    </location>
</feature>
<keyword evidence="8" id="KW-0677">Repeat</keyword>
<feature type="transmembrane region" description="Helical" evidence="21">
    <location>
        <begin position="126"/>
        <end position="144"/>
    </location>
</feature>
<dbReference type="CDD" id="cd00371">
    <property type="entry name" value="HMA"/>
    <property type="match status" value="2"/>
</dbReference>
<keyword evidence="13" id="KW-1278">Translocase</keyword>
<evidence type="ECO:0000256" key="4">
    <source>
        <dbReference type="ARBA" id="ARBA00015102"/>
    </source>
</evidence>
<dbReference type="NCBIfam" id="TIGR01494">
    <property type="entry name" value="ATPase_P-type"/>
    <property type="match status" value="1"/>
</dbReference>
<sequence length="847" mass="94168">MKRKFDIEGMTCASCQLTVEKAVKKLGIENVNVSLLTNTLEISNNDISDKEIIAAIENSGYKAFSRRNNKSEEKNINPKEKFDKELKNIKNRLKTSIPLMVILMYVAMGEMVNLPYPNILNGYEGAGMFAFLQLIFALPIIYVNRIYFQNGFKSLFKLHPNMDSLVAIGSFSAIIYGIFASFMIFYGLGQKDEKMVMMYHHDLYYEAATMILTLITFGKYLEIRSKLKTTNAINKLIELQPDKVKVVIGDKIIEKSVDEINIGDLIKVSPGERIAVDGILIEGKSNIDKSAITGESIPVEVDINDEILSGSVNMNGSFIMKAKNVGSETTISKIISLMEEASATKAPISKLADKISGIFVPIVILISVLSFVVWLLLGYDLTFALSVSIGVLVISCPCALGLATPVAMMVANGKAAEQGILVKNSEALEILSKINTIVFDKTGTITEGKPQITDIYFADGLDKQNILDIAYSLELNSEHPLSKPFNNLDAKKINVFNFKSISGNGIEAEIEQEKYFIGNEKLLLDTFKLNDEIKLLYENLSKQGKTVVFLFNEKNILAIFGIADVIKNSSVEAIDRIKNLGINTVMLTGDNKFVAEEIAKNVGINDVKSELLPQDKDKVVENYQLNQKVAMVGDGINDAPALMRADIGIAIADGTDIAIESADLVLTKSNLYDIVNAIKLSKRTLKIIKENLFWAFIYNVISIPLAMGVFYPSFGIKLNPMIAAFAMSMSLVFVVTNSLRLRNFKYEYREKNEKQDLSNYINYGRINLYTNYKDDKEYRMEERRLNIEGMSCGHCKKAVETALSRIAKDVEVSLEDKYAIVKVSKDVADDTLITAVEEAGYEVVSVE</sequence>
<feature type="transmembrane region" description="Helical" evidence="21">
    <location>
        <begin position="165"/>
        <end position="188"/>
    </location>
</feature>
<dbReference type="Pfam" id="PF00122">
    <property type="entry name" value="E1-E2_ATPase"/>
    <property type="match status" value="1"/>
</dbReference>
<dbReference type="InterPro" id="IPR001757">
    <property type="entry name" value="P_typ_ATPase"/>
</dbReference>
<keyword evidence="11 21" id="KW-0067">ATP-binding</keyword>
<dbReference type="Gene3D" id="3.40.1110.10">
    <property type="entry name" value="Calcium-transporting ATPase, cytoplasmic domain N"/>
    <property type="match status" value="1"/>
</dbReference>
<keyword evidence="6 21" id="KW-0812">Transmembrane</keyword>
<evidence type="ECO:0000256" key="19">
    <source>
        <dbReference type="ARBA" id="ARBA00033239"/>
    </source>
</evidence>
<reference evidence="23 24" key="1">
    <citation type="journal article" date="2024" name="Front. Microbiol.">
        <title>Pangenomic and biochemical analyses of Helcococcus ovis reveal widespread tetracycline resistance and a novel bacterial species, Helcococcus bovis.</title>
        <authorList>
            <person name="Cunha F."/>
            <person name="Zhai Y."/>
            <person name="Casaro S."/>
            <person name="Jones K.L."/>
            <person name="Hernandez M."/>
            <person name="Bisinotto R.S."/>
            <person name="Kariyawasam S."/>
            <person name="Brown M.B."/>
            <person name="Phillips A."/>
            <person name="Jeong K.C."/>
            <person name="Galvao K.N."/>
        </authorList>
    </citation>
    <scope>NUCLEOTIDE SEQUENCE [LARGE SCALE GENOMIC DNA]</scope>
    <source>
        <strain evidence="23 24">KG197</strain>
    </source>
</reference>
<evidence type="ECO:0000256" key="3">
    <source>
        <dbReference type="ARBA" id="ARBA00012517"/>
    </source>
</evidence>
<dbReference type="SFLD" id="SFLDF00027">
    <property type="entry name" value="p-type_atpase"/>
    <property type="match status" value="1"/>
</dbReference>
<keyword evidence="17 21" id="KW-0472">Membrane</keyword>
<gene>
    <name evidence="23" type="ORF">ABGF40_07480</name>
</gene>
<keyword evidence="7 21" id="KW-0479">Metal-binding</keyword>
<dbReference type="InterPro" id="IPR023299">
    <property type="entry name" value="ATPase_P-typ_cyto_dom_N"/>
</dbReference>
<comment type="catalytic activity">
    <reaction evidence="20">
        <text>Cu(+)(in) + ATP + H2O = Cu(+)(out) + ADP + phosphate + H(+)</text>
        <dbReference type="Rhea" id="RHEA:25792"/>
        <dbReference type="ChEBI" id="CHEBI:15377"/>
        <dbReference type="ChEBI" id="CHEBI:15378"/>
        <dbReference type="ChEBI" id="CHEBI:30616"/>
        <dbReference type="ChEBI" id="CHEBI:43474"/>
        <dbReference type="ChEBI" id="CHEBI:49552"/>
        <dbReference type="ChEBI" id="CHEBI:456216"/>
        <dbReference type="EC" id="7.2.2.8"/>
    </reaction>
</comment>
<evidence type="ECO:0000256" key="7">
    <source>
        <dbReference type="ARBA" id="ARBA00022723"/>
    </source>
</evidence>
<evidence type="ECO:0000256" key="1">
    <source>
        <dbReference type="ARBA" id="ARBA00004127"/>
    </source>
</evidence>
<evidence type="ECO:0000256" key="2">
    <source>
        <dbReference type="ARBA" id="ARBA00006024"/>
    </source>
</evidence>
<keyword evidence="21" id="KW-1003">Cell membrane</keyword>
<evidence type="ECO:0000256" key="20">
    <source>
        <dbReference type="ARBA" id="ARBA00049289"/>
    </source>
</evidence>
<feature type="transmembrane region" description="Helical" evidence="21">
    <location>
        <begin position="355"/>
        <end position="377"/>
    </location>
</feature>
<dbReference type="NCBIfam" id="TIGR00003">
    <property type="entry name" value="copper ion binding protein"/>
    <property type="match status" value="1"/>
</dbReference>
<dbReference type="InterPro" id="IPR008250">
    <property type="entry name" value="ATPase_P-typ_transduc_dom_A_sf"/>
</dbReference>
<dbReference type="PROSITE" id="PS00154">
    <property type="entry name" value="ATPASE_E1_E2"/>
    <property type="match status" value="1"/>
</dbReference>
<comment type="caution">
    <text evidence="23">The sequence shown here is derived from an EMBL/GenBank/DDBJ whole genome shotgun (WGS) entry which is preliminary data.</text>
</comment>
<dbReference type="SUPFAM" id="SSF81653">
    <property type="entry name" value="Calcium ATPase, transduction domain A"/>
    <property type="match status" value="1"/>
</dbReference>
<keyword evidence="16" id="KW-0406">Ion transport</keyword>
<organism evidence="23 24">
    <name type="scientific">Helcococcus bovis</name>
    <dbReference type="NCBI Taxonomy" id="3153252"/>
    <lineage>
        <taxon>Bacteria</taxon>
        <taxon>Bacillati</taxon>
        <taxon>Bacillota</taxon>
        <taxon>Tissierellia</taxon>
        <taxon>Tissierellales</taxon>
        <taxon>Peptoniphilaceae</taxon>
        <taxon>Helcococcus</taxon>
    </lineage>
</organism>
<keyword evidence="24" id="KW-1185">Reference proteome</keyword>
<dbReference type="NCBIfam" id="TIGR01511">
    <property type="entry name" value="ATPase-IB1_Cu"/>
    <property type="match status" value="1"/>
</dbReference>
<proteinExistence type="inferred from homology"/>
<evidence type="ECO:0000256" key="21">
    <source>
        <dbReference type="RuleBase" id="RU362081"/>
    </source>
</evidence>
<evidence type="ECO:0000313" key="23">
    <source>
        <dbReference type="EMBL" id="MFM1525496.1"/>
    </source>
</evidence>
<dbReference type="SUPFAM" id="SSF55008">
    <property type="entry name" value="HMA, heavy metal-associated domain"/>
    <property type="match status" value="2"/>
</dbReference>
<dbReference type="InterPro" id="IPR006122">
    <property type="entry name" value="HMA_Cu_ion-bd"/>
</dbReference>
<evidence type="ECO:0000256" key="6">
    <source>
        <dbReference type="ARBA" id="ARBA00022692"/>
    </source>
</evidence>
<evidence type="ECO:0000256" key="9">
    <source>
        <dbReference type="ARBA" id="ARBA00022741"/>
    </source>
</evidence>
<evidence type="ECO:0000256" key="15">
    <source>
        <dbReference type="ARBA" id="ARBA00023008"/>
    </source>
</evidence>
<dbReference type="Gene3D" id="2.70.150.10">
    <property type="entry name" value="Calcium-transporting ATPase, cytoplasmic transduction domain A"/>
    <property type="match status" value="1"/>
</dbReference>
<dbReference type="EMBL" id="JBFNFH010000020">
    <property type="protein sequence ID" value="MFM1525496.1"/>
    <property type="molecule type" value="Genomic_DNA"/>
</dbReference>
<evidence type="ECO:0000256" key="10">
    <source>
        <dbReference type="ARBA" id="ARBA00022796"/>
    </source>
</evidence>
<dbReference type="PRINTS" id="PR00120">
    <property type="entry name" value="HATPASE"/>
</dbReference>
<feature type="transmembrane region" description="Helical" evidence="21">
    <location>
        <begin position="383"/>
        <end position="404"/>
    </location>
</feature>
<dbReference type="InterPro" id="IPR023298">
    <property type="entry name" value="ATPase_P-typ_TM_dom_sf"/>
</dbReference>
<dbReference type="PROSITE" id="PS01047">
    <property type="entry name" value="HMA_1"/>
    <property type="match status" value="1"/>
</dbReference>
<dbReference type="SUPFAM" id="SSF56784">
    <property type="entry name" value="HAD-like"/>
    <property type="match status" value="1"/>
</dbReference>
<dbReference type="NCBIfam" id="TIGR01525">
    <property type="entry name" value="ATPase-IB_hvy"/>
    <property type="match status" value="1"/>
</dbReference>
<dbReference type="InterPro" id="IPR036163">
    <property type="entry name" value="HMA_dom_sf"/>
</dbReference>
<dbReference type="InterPro" id="IPR023214">
    <property type="entry name" value="HAD_sf"/>
</dbReference>
<protein>
    <recommendedName>
        <fullName evidence="4">Copper-exporting P-type ATPase</fullName>
        <ecNumber evidence="3">7.2.2.8</ecNumber>
    </recommendedName>
    <alternativeName>
        <fullName evidence="18">Copper-exporting P-type ATPase A</fullName>
    </alternativeName>
    <alternativeName>
        <fullName evidence="19">Cu(+)-exporting ATPase</fullName>
    </alternativeName>
</protein>
<evidence type="ECO:0000256" key="13">
    <source>
        <dbReference type="ARBA" id="ARBA00022967"/>
    </source>
</evidence>
<dbReference type="SUPFAM" id="SSF81665">
    <property type="entry name" value="Calcium ATPase, transmembrane domain M"/>
    <property type="match status" value="1"/>
</dbReference>
<accession>A0ABW9F7U0</accession>
<feature type="transmembrane region" description="Helical" evidence="21">
    <location>
        <begin position="692"/>
        <end position="714"/>
    </location>
</feature>
<name>A0ABW9F7U0_9FIRM</name>
<dbReference type="InterPro" id="IPR059000">
    <property type="entry name" value="ATPase_P-type_domA"/>
</dbReference>
<dbReference type="PANTHER" id="PTHR43520">
    <property type="entry name" value="ATP7, ISOFORM B"/>
    <property type="match status" value="1"/>
</dbReference>
<dbReference type="EC" id="7.2.2.8" evidence="3"/>
<evidence type="ECO:0000256" key="11">
    <source>
        <dbReference type="ARBA" id="ARBA00022840"/>
    </source>
</evidence>
<keyword evidence="14 21" id="KW-1133">Transmembrane helix</keyword>
<dbReference type="Proteomes" id="UP001629536">
    <property type="component" value="Unassembled WGS sequence"/>
</dbReference>
<evidence type="ECO:0000256" key="14">
    <source>
        <dbReference type="ARBA" id="ARBA00022989"/>
    </source>
</evidence>
<comment type="subcellular location">
    <subcellularLocation>
        <location evidence="21">Cell membrane</location>
    </subcellularLocation>
    <subcellularLocation>
        <location evidence="1">Endomembrane system</location>
        <topology evidence="1">Multi-pass membrane protein</topology>
    </subcellularLocation>
</comment>
<evidence type="ECO:0000313" key="24">
    <source>
        <dbReference type="Proteomes" id="UP001629536"/>
    </source>
</evidence>
<evidence type="ECO:0000256" key="17">
    <source>
        <dbReference type="ARBA" id="ARBA00023136"/>
    </source>
</evidence>
<dbReference type="Gene3D" id="3.40.50.1000">
    <property type="entry name" value="HAD superfamily/HAD-like"/>
    <property type="match status" value="1"/>
</dbReference>
<keyword evidence="12" id="KW-0460">Magnesium</keyword>
<evidence type="ECO:0000256" key="18">
    <source>
        <dbReference type="ARBA" id="ARBA00029719"/>
    </source>
</evidence>
<dbReference type="SFLD" id="SFLDS00003">
    <property type="entry name" value="Haloacid_Dehalogenase"/>
    <property type="match status" value="1"/>
</dbReference>
<dbReference type="PROSITE" id="PS50846">
    <property type="entry name" value="HMA_2"/>
    <property type="match status" value="2"/>
</dbReference>
<keyword evidence="10" id="KW-0187">Copper transport</keyword>